<feature type="signal peptide" evidence="2">
    <location>
        <begin position="1"/>
        <end position="23"/>
    </location>
</feature>
<dbReference type="Gene3D" id="3.40.190.10">
    <property type="entry name" value="Periplasmic binding protein-like II"/>
    <property type="match status" value="2"/>
</dbReference>
<protein>
    <submittedName>
        <fullName evidence="3">Putative spermidine/putrescine transport system substrate-binding protein</fullName>
    </submittedName>
</protein>
<dbReference type="PROSITE" id="PS51257">
    <property type="entry name" value="PROKAR_LIPOPROTEIN"/>
    <property type="match status" value="1"/>
</dbReference>
<dbReference type="Pfam" id="PF13416">
    <property type="entry name" value="SBP_bac_8"/>
    <property type="match status" value="1"/>
</dbReference>
<dbReference type="GO" id="GO:0030288">
    <property type="term" value="C:outer membrane-bounded periplasmic space"/>
    <property type="evidence" value="ECO:0007669"/>
    <property type="project" value="TreeGrafter"/>
</dbReference>
<dbReference type="InterPro" id="IPR001188">
    <property type="entry name" value="Sperm_putr-bd"/>
</dbReference>
<dbReference type="GO" id="GO:0015846">
    <property type="term" value="P:polyamine transport"/>
    <property type="evidence" value="ECO:0007669"/>
    <property type="project" value="InterPro"/>
</dbReference>
<dbReference type="PANTHER" id="PTHR30006">
    <property type="entry name" value="THIAMINE-BINDING PERIPLASMIC PROTEIN-RELATED"/>
    <property type="match status" value="1"/>
</dbReference>
<dbReference type="GO" id="GO:0030976">
    <property type="term" value="F:thiamine pyrophosphate binding"/>
    <property type="evidence" value="ECO:0007669"/>
    <property type="project" value="TreeGrafter"/>
</dbReference>
<sequence>MKKIIGLLLGLLVLSCALGVVFAAGEPRTLVVSTWGYNEDQFRKNVFGPFEKENNVKIVLEVGNNGERLNKLKLMKNSSVDVITLAESYALDGAKAGVFEKIDARKIPNLKYLYDVAKKPVKDGYGPAYTMNRTGIIYDAKAVAKPIKSWADLWRPDLKQKITIPDITITSGPAMIQAGAIKAGTAMAKNDSKAFSQLVALKPNVVKIYTKSSDLNNLFIQKEVVVGVGLDFAFPKIKEAIPSAVYVDPKEGSVANRNTINIVKGSKNVDLAYKFIDWWLSEKVQRANALDKLDSPVNKKVVLTEEEAVGLTYGAKVFKKMKALDFSYINGVMPKWIQRWNEEIAD</sequence>
<dbReference type="GO" id="GO:0019808">
    <property type="term" value="F:polyamine binding"/>
    <property type="evidence" value="ECO:0007669"/>
    <property type="project" value="InterPro"/>
</dbReference>
<dbReference type="EMBL" id="SLUN01000003">
    <property type="protein sequence ID" value="TCL75149.1"/>
    <property type="molecule type" value="Genomic_DNA"/>
</dbReference>
<dbReference type="PANTHER" id="PTHR30006:SF2">
    <property type="entry name" value="ABC TRANSPORTER SUBSTRATE-BINDING PROTEIN"/>
    <property type="match status" value="1"/>
</dbReference>
<evidence type="ECO:0000313" key="4">
    <source>
        <dbReference type="Proteomes" id="UP000295008"/>
    </source>
</evidence>
<dbReference type="CDD" id="cd13589">
    <property type="entry name" value="PBP2_polyamine_RpCGA009"/>
    <property type="match status" value="1"/>
</dbReference>
<name>A0A4R1S7D0_HYDET</name>
<keyword evidence="1 2" id="KW-0732">Signal</keyword>
<evidence type="ECO:0000256" key="1">
    <source>
        <dbReference type="ARBA" id="ARBA00022729"/>
    </source>
</evidence>
<dbReference type="Proteomes" id="UP000295008">
    <property type="component" value="Unassembled WGS sequence"/>
</dbReference>
<comment type="caution">
    <text evidence="3">The sequence shown here is derived from an EMBL/GenBank/DDBJ whole genome shotgun (WGS) entry which is preliminary data.</text>
</comment>
<dbReference type="RefSeq" id="WP_132012834.1">
    <property type="nucleotide sequence ID" value="NZ_SLUN01000003.1"/>
</dbReference>
<dbReference type="GO" id="GO:0030975">
    <property type="term" value="F:thiamine binding"/>
    <property type="evidence" value="ECO:0007669"/>
    <property type="project" value="TreeGrafter"/>
</dbReference>
<evidence type="ECO:0000313" key="3">
    <source>
        <dbReference type="EMBL" id="TCL75149.1"/>
    </source>
</evidence>
<dbReference type="OrthoDB" id="9769319at2"/>
<dbReference type="GO" id="GO:0015888">
    <property type="term" value="P:thiamine transport"/>
    <property type="evidence" value="ECO:0007669"/>
    <property type="project" value="TreeGrafter"/>
</dbReference>
<feature type="chain" id="PRO_5020227542" evidence="2">
    <location>
        <begin position="24"/>
        <end position="346"/>
    </location>
</feature>
<evidence type="ECO:0000256" key="2">
    <source>
        <dbReference type="SAM" id="SignalP"/>
    </source>
</evidence>
<gene>
    <name evidence="3" type="ORF">EDC14_100380</name>
</gene>
<dbReference type="InterPro" id="IPR006059">
    <property type="entry name" value="SBP"/>
</dbReference>
<reference evidence="3 4" key="1">
    <citation type="submission" date="2019-03" db="EMBL/GenBank/DDBJ databases">
        <title>Genomic Encyclopedia of Type Strains, Phase IV (KMG-IV): sequencing the most valuable type-strain genomes for metagenomic binning, comparative biology and taxonomic classification.</title>
        <authorList>
            <person name="Goeker M."/>
        </authorList>
    </citation>
    <scope>NUCLEOTIDE SEQUENCE [LARGE SCALE GENOMIC DNA]</scope>
    <source>
        <strain evidence="3 4">LX-B</strain>
    </source>
</reference>
<accession>A0A4R1S7D0</accession>
<dbReference type="PRINTS" id="PR00909">
    <property type="entry name" value="SPERMDNBNDNG"/>
</dbReference>
<proteinExistence type="predicted"/>
<dbReference type="SUPFAM" id="SSF53850">
    <property type="entry name" value="Periplasmic binding protein-like II"/>
    <property type="match status" value="1"/>
</dbReference>
<keyword evidence="4" id="KW-1185">Reference proteome</keyword>
<dbReference type="AlphaFoldDB" id="A0A4R1S7D0"/>
<organism evidence="3 4">
    <name type="scientific">Hydrogenispora ethanolica</name>
    <dbReference type="NCBI Taxonomy" id="1082276"/>
    <lineage>
        <taxon>Bacteria</taxon>
        <taxon>Bacillati</taxon>
        <taxon>Bacillota</taxon>
        <taxon>Hydrogenispora</taxon>
    </lineage>
</organism>